<comment type="caution">
    <text evidence="4">The sequence shown here is derived from an EMBL/GenBank/DDBJ whole genome shotgun (WGS) entry which is preliminary data.</text>
</comment>
<protein>
    <submittedName>
        <fullName evidence="4">Uncharacterized protein</fullName>
    </submittedName>
</protein>
<dbReference type="Proteomes" id="UP000499080">
    <property type="component" value="Unassembled WGS sequence"/>
</dbReference>
<gene>
    <name evidence="4" type="ORF">AVEN_151635_1</name>
    <name evidence="2" type="ORF">AVEN_190737_1</name>
    <name evidence="3" type="ORF">AVEN_248160_1</name>
    <name evidence="1" type="ORF">AVEN_97697_1</name>
</gene>
<organism evidence="4 5">
    <name type="scientific">Araneus ventricosus</name>
    <name type="common">Orbweaver spider</name>
    <name type="synonym">Epeira ventricosa</name>
    <dbReference type="NCBI Taxonomy" id="182803"/>
    <lineage>
        <taxon>Eukaryota</taxon>
        <taxon>Metazoa</taxon>
        <taxon>Ecdysozoa</taxon>
        <taxon>Arthropoda</taxon>
        <taxon>Chelicerata</taxon>
        <taxon>Arachnida</taxon>
        <taxon>Araneae</taxon>
        <taxon>Araneomorphae</taxon>
        <taxon>Entelegynae</taxon>
        <taxon>Araneoidea</taxon>
        <taxon>Araneidae</taxon>
        <taxon>Araneus</taxon>
    </lineage>
</organism>
<dbReference type="AlphaFoldDB" id="A0A4Y1ZPD5"/>
<dbReference type="EMBL" id="BGPR01076360">
    <property type="protein sequence ID" value="GBL60698.1"/>
    <property type="molecule type" value="Genomic_DNA"/>
</dbReference>
<evidence type="ECO:0000313" key="2">
    <source>
        <dbReference type="EMBL" id="GBL60692.1"/>
    </source>
</evidence>
<evidence type="ECO:0000313" key="1">
    <source>
        <dbReference type="EMBL" id="GBL60687.1"/>
    </source>
</evidence>
<evidence type="ECO:0000313" key="5">
    <source>
        <dbReference type="Proteomes" id="UP000499080"/>
    </source>
</evidence>
<dbReference type="EMBL" id="BGPR01076359">
    <property type="protein sequence ID" value="GBL60692.1"/>
    <property type="molecule type" value="Genomic_DNA"/>
</dbReference>
<keyword evidence="5" id="KW-1185">Reference proteome</keyword>
<evidence type="ECO:0000313" key="3">
    <source>
        <dbReference type="EMBL" id="GBL60698.1"/>
    </source>
</evidence>
<dbReference type="EMBL" id="BGPR01076364">
    <property type="protein sequence ID" value="GBL60730.1"/>
    <property type="molecule type" value="Genomic_DNA"/>
</dbReference>
<proteinExistence type="predicted"/>
<evidence type="ECO:0000313" key="4">
    <source>
        <dbReference type="EMBL" id="GBL60730.1"/>
    </source>
</evidence>
<accession>A0A4Y1ZPD5</accession>
<sequence length="138" mass="16276">MAWWHSRPFHFSTHPFRCVIHRPLSGNHKAFRYRSLRSSIAPFSPPIYSDFFLGQESLFHPIYPFQQLWTDRQSKPKISTTPLQSSRVSSIDDWLWRLSGRICVELSARECLTLEGDIREPVDRPRRKLAIQQPPSEQ</sequence>
<reference evidence="4 5" key="1">
    <citation type="journal article" date="2019" name="Sci. Rep.">
        <title>Orb-weaving spider Araneus ventricosus genome elucidates the spidroin gene catalogue.</title>
        <authorList>
            <person name="Kono N."/>
            <person name="Nakamura H."/>
            <person name="Ohtoshi R."/>
            <person name="Moran D.A.P."/>
            <person name="Shinohara A."/>
            <person name="Yoshida Y."/>
            <person name="Fujiwara M."/>
            <person name="Mori M."/>
            <person name="Tomita M."/>
            <person name="Arakawa K."/>
        </authorList>
    </citation>
    <scope>NUCLEOTIDE SEQUENCE [LARGE SCALE GENOMIC DNA]</scope>
</reference>
<name>A0A4Y1ZPD5_ARAVE</name>
<dbReference type="EMBL" id="BGPR01076358">
    <property type="protein sequence ID" value="GBL60687.1"/>
    <property type="molecule type" value="Genomic_DNA"/>
</dbReference>